<keyword evidence="3" id="KW-0804">Transcription</keyword>
<name>A0ABS6KDH1_9FIRM</name>
<feature type="domain" description="HTH marR-type" evidence="4">
    <location>
        <begin position="1"/>
        <end position="138"/>
    </location>
</feature>
<dbReference type="SUPFAM" id="SSF46785">
    <property type="entry name" value="Winged helix' DNA-binding domain"/>
    <property type="match status" value="1"/>
</dbReference>
<dbReference type="EMBL" id="JAHQCX010000020">
    <property type="protein sequence ID" value="MBU9728565.1"/>
    <property type="molecule type" value="Genomic_DNA"/>
</dbReference>
<accession>A0ABS6KDH1</accession>
<reference evidence="5 6" key="1">
    <citation type="submission" date="2021-06" db="EMBL/GenBank/DDBJ databases">
        <title>Description of novel taxa of the family Lachnospiraceae.</title>
        <authorList>
            <person name="Chaplin A.V."/>
            <person name="Sokolova S.R."/>
            <person name="Pikina A.P."/>
            <person name="Korzhanova M."/>
            <person name="Belova V."/>
            <person name="Korostin D."/>
            <person name="Efimov B.A."/>
        </authorList>
    </citation>
    <scope>NUCLEOTIDE SEQUENCE [LARGE SCALE GENOMIC DNA]</scope>
    <source>
        <strain evidence="5 6">ASD4241</strain>
    </source>
</reference>
<proteinExistence type="predicted"/>
<sequence>MDHEVALQLSAFNKLYKELDELYHDFAKHCGISDCAFWILYSVQESVEPYTQKDLSEIWSFSRQTVNSALKNLEADDYIELVPLPGNRKNKEIVLTQKGKNYAEEHVMPLMEAEQNAFGKLTDEERSEFLRLTQKHISLLRTETNAILES</sequence>
<protein>
    <submittedName>
        <fullName evidence="5">Winged helix DNA-binding protein</fullName>
    </submittedName>
</protein>
<dbReference type="RefSeq" id="WP_158352962.1">
    <property type="nucleotide sequence ID" value="NZ_JAHQCX010000020.1"/>
</dbReference>
<evidence type="ECO:0000259" key="4">
    <source>
        <dbReference type="PROSITE" id="PS50995"/>
    </source>
</evidence>
<organism evidence="5 6">
    <name type="scientific">Diplocloster modestus</name>
    <dbReference type="NCBI Taxonomy" id="2850322"/>
    <lineage>
        <taxon>Bacteria</taxon>
        <taxon>Bacillati</taxon>
        <taxon>Bacillota</taxon>
        <taxon>Clostridia</taxon>
        <taxon>Lachnospirales</taxon>
        <taxon>Lachnospiraceae</taxon>
        <taxon>Diplocloster</taxon>
    </lineage>
</organism>
<evidence type="ECO:0000256" key="1">
    <source>
        <dbReference type="ARBA" id="ARBA00023015"/>
    </source>
</evidence>
<dbReference type="InterPro" id="IPR036390">
    <property type="entry name" value="WH_DNA-bd_sf"/>
</dbReference>
<evidence type="ECO:0000256" key="3">
    <source>
        <dbReference type="ARBA" id="ARBA00023163"/>
    </source>
</evidence>
<dbReference type="PANTHER" id="PTHR42756:SF1">
    <property type="entry name" value="TRANSCRIPTIONAL REPRESSOR OF EMRAB OPERON"/>
    <property type="match status" value="1"/>
</dbReference>
<keyword evidence="6" id="KW-1185">Reference proteome</keyword>
<dbReference type="InterPro" id="IPR036388">
    <property type="entry name" value="WH-like_DNA-bd_sf"/>
</dbReference>
<gene>
    <name evidence="5" type="ORF">KTH90_21465</name>
</gene>
<dbReference type="Gene3D" id="1.10.10.10">
    <property type="entry name" value="Winged helix-like DNA-binding domain superfamily/Winged helix DNA-binding domain"/>
    <property type="match status" value="1"/>
</dbReference>
<dbReference type="Pfam" id="PF12802">
    <property type="entry name" value="MarR_2"/>
    <property type="match status" value="1"/>
</dbReference>
<evidence type="ECO:0000256" key="2">
    <source>
        <dbReference type="ARBA" id="ARBA00023125"/>
    </source>
</evidence>
<dbReference type="SMART" id="SM00347">
    <property type="entry name" value="HTH_MARR"/>
    <property type="match status" value="1"/>
</dbReference>
<dbReference type="InterPro" id="IPR023187">
    <property type="entry name" value="Tscrpt_reg_MarR-type_CS"/>
</dbReference>
<evidence type="ECO:0000313" key="6">
    <source>
        <dbReference type="Proteomes" id="UP001314681"/>
    </source>
</evidence>
<dbReference type="PROSITE" id="PS01117">
    <property type="entry name" value="HTH_MARR_1"/>
    <property type="match status" value="1"/>
</dbReference>
<evidence type="ECO:0000313" key="5">
    <source>
        <dbReference type="EMBL" id="MBU9728565.1"/>
    </source>
</evidence>
<dbReference type="InterPro" id="IPR000835">
    <property type="entry name" value="HTH_MarR-typ"/>
</dbReference>
<dbReference type="GO" id="GO:0003677">
    <property type="term" value="F:DNA binding"/>
    <property type="evidence" value="ECO:0007669"/>
    <property type="project" value="UniProtKB-KW"/>
</dbReference>
<dbReference type="PANTHER" id="PTHR42756">
    <property type="entry name" value="TRANSCRIPTIONAL REGULATOR, MARR"/>
    <property type="match status" value="1"/>
</dbReference>
<comment type="caution">
    <text evidence="5">The sequence shown here is derived from an EMBL/GenBank/DDBJ whole genome shotgun (WGS) entry which is preliminary data.</text>
</comment>
<dbReference type="PROSITE" id="PS50995">
    <property type="entry name" value="HTH_MARR_2"/>
    <property type="match status" value="1"/>
</dbReference>
<keyword evidence="2 5" id="KW-0238">DNA-binding</keyword>
<keyword evidence="1" id="KW-0805">Transcription regulation</keyword>
<dbReference type="Proteomes" id="UP001314681">
    <property type="component" value="Unassembled WGS sequence"/>
</dbReference>